<reference evidence="7 8" key="1">
    <citation type="submission" date="2019-02" db="EMBL/GenBank/DDBJ databases">
        <title>Deep-cultivation of Planctomycetes and their phenomic and genomic characterization uncovers novel biology.</title>
        <authorList>
            <person name="Wiegand S."/>
            <person name="Jogler M."/>
            <person name="Boedeker C."/>
            <person name="Pinto D."/>
            <person name="Vollmers J."/>
            <person name="Rivas-Marin E."/>
            <person name="Kohn T."/>
            <person name="Peeters S.H."/>
            <person name="Heuer A."/>
            <person name="Rast P."/>
            <person name="Oberbeckmann S."/>
            <person name="Bunk B."/>
            <person name="Jeske O."/>
            <person name="Meyerdierks A."/>
            <person name="Storesund J.E."/>
            <person name="Kallscheuer N."/>
            <person name="Luecker S."/>
            <person name="Lage O.M."/>
            <person name="Pohl T."/>
            <person name="Merkel B.J."/>
            <person name="Hornburger P."/>
            <person name="Mueller R.-W."/>
            <person name="Bruemmer F."/>
            <person name="Labrenz M."/>
            <person name="Spormann A.M."/>
            <person name="Op Den Camp H."/>
            <person name="Overmann J."/>
            <person name="Amann R."/>
            <person name="Jetten M.S.M."/>
            <person name="Mascher T."/>
            <person name="Medema M.H."/>
            <person name="Devos D.P."/>
            <person name="Kaster A.-K."/>
            <person name="Ovreas L."/>
            <person name="Rohde M."/>
            <person name="Galperin M.Y."/>
            <person name="Jogler C."/>
        </authorList>
    </citation>
    <scope>NUCLEOTIDE SEQUENCE [LARGE SCALE GENOMIC DNA]</scope>
    <source>
        <strain evidence="7 8">Pla52n</strain>
    </source>
</reference>
<dbReference type="InterPro" id="IPR000811">
    <property type="entry name" value="Glyco_trans_35"/>
</dbReference>
<proteinExistence type="inferred from homology"/>
<evidence type="ECO:0000256" key="5">
    <source>
        <dbReference type="SAM" id="MobiDB-lite"/>
    </source>
</evidence>
<dbReference type="GO" id="GO:0005975">
    <property type="term" value="P:carbohydrate metabolic process"/>
    <property type="evidence" value="ECO:0007669"/>
    <property type="project" value="InterPro"/>
</dbReference>
<dbReference type="Pfam" id="PF11897">
    <property type="entry name" value="DUF3417"/>
    <property type="match status" value="1"/>
</dbReference>
<keyword evidence="4" id="KW-0663">Pyridoxal phosphate</keyword>
<feature type="domain" description="DUF3417" evidence="6">
    <location>
        <begin position="32"/>
        <end position="134"/>
    </location>
</feature>
<comment type="similarity">
    <text evidence="2">Belongs to the glycogen phosphorylase family.</text>
</comment>
<dbReference type="InterPro" id="IPR052182">
    <property type="entry name" value="Glycogen/Maltodextrin_Phosph"/>
</dbReference>
<dbReference type="RefSeq" id="WP_146521080.1">
    <property type="nucleotide sequence ID" value="NZ_CP151726.1"/>
</dbReference>
<dbReference type="EMBL" id="SJPN01000004">
    <property type="protein sequence ID" value="TWU02823.1"/>
    <property type="molecule type" value="Genomic_DNA"/>
</dbReference>
<organism evidence="7 8">
    <name type="scientific">Stieleria varia</name>
    <dbReference type="NCBI Taxonomy" id="2528005"/>
    <lineage>
        <taxon>Bacteria</taxon>
        <taxon>Pseudomonadati</taxon>
        <taxon>Planctomycetota</taxon>
        <taxon>Planctomycetia</taxon>
        <taxon>Pirellulales</taxon>
        <taxon>Pirellulaceae</taxon>
        <taxon>Stieleria</taxon>
    </lineage>
</organism>
<sequence>MSRTELPHAVSPTSPLLPPGHEAEHADDLYGKLCAVANNLWWSWHPECDQLFRDIDPIRWRQLDHNPVALLREMSPERLADRASELVLHSRINYAYRRLQEYLANTHTWAATNADVLGAKPVAYFSAEFGIHESVPIYSGGLGVLAGDHIKSASGLGVPLVGVGLYYSHGYFRQYLDDDGYQGEDYLETTIENLPMRPALDPNGNPITISIETRNGLLLAKVWLMHVGRVRLYLLDCNVDGNKPEDRELTSRLYGGDQRTRIRQELVLGVGGVKALAALGIDPGVYHLNEGHSAFGALQVVWQFMDTDGMTFKDACRQATRMTCFTTHTPVPAGHDRFPPELVEEHLGPLRDALGISADELLALGRVDPNNSNETFCMTVIGFKMSRFANAVSNLHGVVSRRMWAHMWPGRPEDDIPIGHITNGVHVLTWLAGQMSLLYDKHFAADWKRRLQEPDAWQGIHGVDPGELWETHNALKNNLLSFVRRRISRQCRRRGENDNVVESARRILDPRVLTIGFGRRFATYKRANLLFSDLDRVSKLLNDPQRPVQLIYAGKAHPKDEPGKRFIQEIANLRHDPRFAGRVAFIEDYDINVCRHLIQGVDVWLNNPRRPLEASGTSGQKVVLNGGLNCSILDGWWAEAYNGVNGFAIGRGYSHSKDEITDQRDALALYDTLENQVIPCYYDRDADGLPNAWIKHMMHSISTLAWRFSSHRMVADYSSQAYLWAAGGVTCDMRNR</sequence>
<comment type="caution">
    <text evidence="7">The sequence shown here is derived from an EMBL/GenBank/DDBJ whole genome shotgun (WGS) entry which is preliminary data.</text>
</comment>
<dbReference type="OrthoDB" id="9760804at2"/>
<keyword evidence="8" id="KW-1185">Reference proteome</keyword>
<protein>
    <submittedName>
        <fullName evidence="7">Carbohydrate phosphorylase</fullName>
    </submittedName>
</protein>
<dbReference type="SUPFAM" id="SSF53756">
    <property type="entry name" value="UDP-Glycosyltransferase/glycogen phosphorylase"/>
    <property type="match status" value="1"/>
</dbReference>
<evidence type="ECO:0000259" key="6">
    <source>
        <dbReference type="Pfam" id="PF11897"/>
    </source>
</evidence>
<dbReference type="AlphaFoldDB" id="A0A5C6AS16"/>
<evidence type="ECO:0000313" key="7">
    <source>
        <dbReference type="EMBL" id="TWU02823.1"/>
    </source>
</evidence>
<dbReference type="Proteomes" id="UP000320176">
    <property type="component" value="Unassembled WGS sequence"/>
</dbReference>
<accession>A0A5C6AS16</accession>
<name>A0A5C6AS16_9BACT</name>
<dbReference type="PIRSF" id="PIRSF000460">
    <property type="entry name" value="Pprylas_GlgP"/>
    <property type="match status" value="1"/>
</dbReference>
<feature type="modified residue" description="N6-(pyridoxal phosphate)lysine" evidence="4">
    <location>
        <position position="621"/>
    </location>
</feature>
<evidence type="ECO:0000256" key="2">
    <source>
        <dbReference type="ARBA" id="ARBA00006047"/>
    </source>
</evidence>
<evidence type="ECO:0000256" key="4">
    <source>
        <dbReference type="PIRSR" id="PIRSR000460-1"/>
    </source>
</evidence>
<dbReference type="PANTHER" id="PTHR42655:SF1">
    <property type="entry name" value="GLYCOGEN PHOSPHORYLASE"/>
    <property type="match status" value="1"/>
</dbReference>
<dbReference type="GO" id="GO:0008184">
    <property type="term" value="F:glycogen phosphorylase activity"/>
    <property type="evidence" value="ECO:0007669"/>
    <property type="project" value="InterPro"/>
</dbReference>
<evidence type="ECO:0000256" key="1">
    <source>
        <dbReference type="ARBA" id="ARBA00001275"/>
    </source>
</evidence>
<gene>
    <name evidence="7" type="ORF">Pla52n_38830</name>
</gene>
<dbReference type="PANTHER" id="PTHR42655">
    <property type="entry name" value="GLYCOGEN PHOSPHORYLASE"/>
    <property type="match status" value="1"/>
</dbReference>
<dbReference type="NCBIfam" id="TIGR02094">
    <property type="entry name" value="more_P_ylases"/>
    <property type="match status" value="1"/>
</dbReference>
<dbReference type="InterPro" id="IPR024517">
    <property type="entry name" value="Glycogen_phosphorylase_DUF3417"/>
</dbReference>
<keyword evidence="3" id="KW-0021">Allosteric enzyme</keyword>
<dbReference type="GO" id="GO:0030170">
    <property type="term" value="F:pyridoxal phosphate binding"/>
    <property type="evidence" value="ECO:0007669"/>
    <property type="project" value="InterPro"/>
</dbReference>
<dbReference type="InterPro" id="IPR011834">
    <property type="entry name" value="Agluc_phsphrylas"/>
</dbReference>
<dbReference type="Pfam" id="PF00343">
    <property type="entry name" value="Phosphorylase"/>
    <property type="match status" value="1"/>
</dbReference>
<evidence type="ECO:0000256" key="3">
    <source>
        <dbReference type="ARBA" id="ARBA00022533"/>
    </source>
</evidence>
<comment type="catalytic activity">
    <reaction evidence="1">
        <text>[(1-&gt;4)-alpha-D-glucosyl](n) + phosphate = [(1-&gt;4)-alpha-D-glucosyl](n-1) + alpha-D-glucose 1-phosphate</text>
        <dbReference type="Rhea" id="RHEA:41732"/>
        <dbReference type="Rhea" id="RHEA-COMP:9584"/>
        <dbReference type="Rhea" id="RHEA-COMP:9586"/>
        <dbReference type="ChEBI" id="CHEBI:15444"/>
        <dbReference type="ChEBI" id="CHEBI:43474"/>
        <dbReference type="ChEBI" id="CHEBI:58601"/>
        <dbReference type="EC" id="2.4.1.1"/>
    </reaction>
</comment>
<dbReference type="Gene3D" id="3.40.50.2000">
    <property type="entry name" value="Glycogen Phosphorylase B"/>
    <property type="match status" value="2"/>
</dbReference>
<evidence type="ECO:0000313" key="8">
    <source>
        <dbReference type="Proteomes" id="UP000320176"/>
    </source>
</evidence>
<feature type="region of interest" description="Disordered" evidence="5">
    <location>
        <begin position="1"/>
        <end position="20"/>
    </location>
</feature>